<evidence type="ECO:0000256" key="1">
    <source>
        <dbReference type="SAM" id="Phobius"/>
    </source>
</evidence>
<sequence>MIQEIQKKRINTVIKFLLKILLLMFITLVIVAVIEFFYTSTRNYLGYCTWDNQRMGKRYTTQERLDIAIAKYLQYQTTKDYLEIGKSEHIIGSSDDLEQHFTLIHYSNKEEFLNENPDCCERTWGLVEGDQFRFWDRTDGAGDGMFIFRHKIRYIDKKTGMQKNIFSRNTYYDVNNCGYATGHYYY</sequence>
<keyword evidence="1" id="KW-1133">Transmembrane helix</keyword>
<protein>
    <submittedName>
        <fullName evidence="2">Uncharacterized protein</fullName>
    </submittedName>
</protein>
<proteinExistence type="predicted"/>
<gene>
    <name evidence="2" type="ORF">BIY29_18820</name>
</gene>
<dbReference type="Proteomes" id="UP000285648">
    <property type="component" value="Unassembled WGS sequence"/>
</dbReference>
<evidence type="ECO:0000313" key="3">
    <source>
        <dbReference type="Proteomes" id="UP000285648"/>
    </source>
</evidence>
<keyword evidence="1" id="KW-0812">Transmembrane</keyword>
<evidence type="ECO:0000313" key="2">
    <source>
        <dbReference type="EMBL" id="RLM17923.1"/>
    </source>
</evidence>
<organism evidence="2 3">
    <name type="scientific">Brenneria alni</name>
    <dbReference type="NCBI Taxonomy" id="71656"/>
    <lineage>
        <taxon>Bacteria</taxon>
        <taxon>Pseudomonadati</taxon>
        <taxon>Pseudomonadota</taxon>
        <taxon>Gammaproteobacteria</taxon>
        <taxon>Enterobacterales</taxon>
        <taxon>Pectobacteriaceae</taxon>
        <taxon>Brenneria</taxon>
    </lineage>
</organism>
<feature type="transmembrane region" description="Helical" evidence="1">
    <location>
        <begin position="16"/>
        <end position="38"/>
    </location>
</feature>
<accession>A0A421DIZ8</accession>
<keyword evidence="3" id="KW-1185">Reference proteome</keyword>
<dbReference type="AlphaFoldDB" id="A0A421DIZ8"/>
<keyword evidence="1" id="KW-0472">Membrane</keyword>
<dbReference type="OrthoDB" id="491744at2"/>
<reference evidence="2 3" key="1">
    <citation type="submission" date="2016-09" db="EMBL/GenBank/DDBJ databases">
        <authorList>
            <person name="Doonan J."/>
            <person name="Pachebat J.A."/>
            <person name="Golyshin P.N."/>
            <person name="Denman S."/>
            <person name="Mcdonald J.E."/>
        </authorList>
    </citation>
    <scope>NUCLEOTIDE SEQUENCE [LARGE SCALE GENOMIC DNA]</scope>
    <source>
        <strain evidence="2 3">NCPPB 3934</strain>
    </source>
</reference>
<comment type="caution">
    <text evidence="2">The sequence shown here is derived from an EMBL/GenBank/DDBJ whole genome shotgun (WGS) entry which is preliminary data.</text>
</comment>
<name>A0A421DIZ8_9GAMM</name>
<dbReference type="EMBL" id="MJLZ01000082">
    <property type="protein sequence ID" value="RLM17923.1"/>
    <property type="molecule type" value="Genomic_DNA"/>
</dbReference>